<dbReference type="EMBL" id="JXTB01000050">
    <property type="protein sequence ID" value="PON70416.1"/>
    <property type="molecule type" value="Genomic_DNA"/>
</dbReference>
<feature type="region of interest" description="Disordered" evidence="1">
    <location>
        <begin position="76"/>
        <end position="102"/>
    </location>
</feature>
<comment type="caution">
    <text evidence="2">The sequence shown here is derived from an EMBL/GenBank/DDBJ whole genome shotgun (WGS) entry which is preliminary data.</text>
</comment>
<evidence type="ECO:0000256" key="1">
    <source>
        <dbReference type="SAM" id="MobiDB-lite"/>
    </source>
</evidence>
<sequence>MKSEKSTSLKAAEGLDRLLSGPCSSSNESSISNFTGDFSVRAAVSCSDRRSPDVINCTINFLFFFLPLLPPEQKLDEEKKKKRKQDSRENESENGKENEAKP</sequence>
<evidence type="ECO:0000313" key="3">
    <source>
        <dbReference type="Proteomes" id="UP000237105"/>
    </source>
</evidence>
<protein>
    <submittedName>
        <fullName evidence="2">Uncharacterized protein</fullName>
    </submittedName>
</protein>
<keyword evidence="3" id="KW-1185">Reference proteome</keyword>
<reference evidence="3" key="1">
    <citation type="submission" date="2016-06" db="EMBL/GenBank/DDBJ databases">
        <title>Parallel loss of symbiosis genes in relatives of nitrogen-fixing non-legume Parasponia.</title>
        <authorList>
            <person name="Van Velzen R."/>
            <person name="Holmer R."/>
            <person name="Bu F."/>
            <person name="Rutten L."/>
            <person name="Van Zeijl A."/>
            <person name="Liu W."/>
            <person name="Santuari L."/>
            <person name="Cao Q."/>
            <person name="Sharma T."/>
            <person name="Shen D."/>
            <person name="Roswanjaya Y."/>
            <person name="Wardhani T."/>
            <person name="Kalhor M.S."/>
            <person name="Jansen J."/>
            <person name="Van den Hoogen J."/>
            <person name="Gungor B."/>
            <person name="Hartog M."/>
            <person name="Hontelez J."/>
            <person name="Verver J."/>
            <person name="Yang W.-C."/>
            <person name="Schijlen E."/>
            <person name="Repin R."/>
            <person name="Schilthuizen M."/>
            <person name="Schranz E."/>
            <person name="Heidstra R."/>
            <person name="Miyata K."/>
            <person name="Fedorova E."/>
            <person name="Kohlen W."/>
            <person name="Bisseling T."/>
            <person name="Smit S."/>
            <person name="Geurts R."/>
        </authorList>
    </citation>
    <scope>NUCLEOTIDE SEQUENCE [LARGE SCALE GENOMIC DNA]</scope>
    <source>
        <strain evidence="3">cv. WU1-14</strain>
    </source>
</reference>
<dbReference type="Proteomes" id="UP000237105">
    <property type="component" value="Unassembled WGS sequence"/>
</dbReference>
<feature type="compositionally biased region" description="Basic and acidic residues" evidence="1">
    <location>
        <begin position="86"/>
        <end position="102"/>
    </location>
</feature>
<dbReference type="AlphaFoldDB" id="A0A2P5DAU7"/>
<name>A0A2P5DAU7_PARAD</name>
<gene>
    <name evidence="2" type="ORF">PanWU01x14_080850</name>
</gene>
<accession>A0A2P5DAU7</accession>
<organism evidence="2 3">
    <name type="scientific">Parasponia andersonii</name>
    <name type="common">Sponia andersonii</name>
    <dbReference type="NCBI Taxonomy" id="3476"/>
    <lineage>
        <taxon>Eukaryota</taxon>
        <taxon>Viridiplantae</taxon>
        <taxon>Streptophyta</taxon>
        <taxon>Embryophyta</taxon>
        <taxon>Tracheophyta</taxon>
        <taxon>Spermatophyta</taxon>
        <taxon>Magnoliopsida</taxon>
        <taxon>eudicotyledons</taxon>
        <taxon>Gunneridae</taxon>
        <taxon>Pentapetalae</taxon>
        <taxon>rosids</taxon>
        <taxon>fabids</taxon>
        <taxon>Rosales</taxon>
        <taxon>Cannabaceae</taxon>
        <taxon>Parasponia</taxon>
    </lineage>
</organism>
<evidence type="ECO:0000313" key="2">
    <source>
        <dbReference type="EMBL" id="PON70416.1"/>
    </source>
</evidence>
<proteinExistence type="predicted"/>